<keyword evidence="3" id="KW-1185">Reference proteome</keyword>
<feature type="chain" id="PRO_5046576208" evidence="1">
    <location>
        <begin position="24"/>
        <end position="234"/>
    </location>
</feature>
<organism evidence="2 3">
    <name type="scientific">Paraburkholderia hiiakae</name>
    <dbReference type="NCBI Taxonomy" id="1081782"/>
    <lineage>
        <taxon>Bacteria</taxon>
        <taxon>Pseudomonadati</taxon>
        <taxon>Pseudomonadota</taxon>
        <taxon>Betaproteobacteria</taxon>
        <taxon>Burkholderiales</taxon>
        <taxon>Burkholderiaceae</taxon>
        <taxon>Paraburkholderia</taxon>
    </lineage>
</organism>
<dbReference type="RefSeq" id="WP_201700061.1">
    <property type="nucleotide sequence ID" value="NZ_CAJHCQ010000024.1"/>
</dbReference>
<comment type="caution">
    <text evidence="2">The sequence shown here is derived from an EMBL/GenBank/DDBJ whole genome shotgun (WGS) entry which is preliminary data.</text>
</comment>
<reference evidence="2 3" key="1">
    <citation type="submission" date="2020-10" db="EMBL/GenBank/DDBJ databases">
        <authorList>
            <person name="Peeters C."/>
        </authorList>
    </citation>
    <scope>NUCLEOTIDE SEQUENCE [LARGE SCALE GENOMIC DNA]</scope>
    <source>
        <strain evidence="2 3">LMG 27952</strain>
    </source>
</reference>
<proteinExistence type="predicted"/>
<evidence type="ECO:0000313" key="2">
    <source>
        <dbReference type="EMBL" id="CAD6558318.1"/>
    </source>
</evidence>
<evidence type="ECO:0000313" key="3">
    <source>
        <dbReference type="Proteomes" id="UP000656319"/>
    </source>
</evidence>
<name>A0ABM8P7L8_9BURK</name>
<gene>
    <name evidence="2" type="ORF">LMG27952_06609</name>
</gene>
<accession>A0ABM8P7L8</accession>
<feature type="signal peptide" evidence="1">
    <location>
        <begin position="1"/>
        <end position="23"/>
    </location>
</feature>
<keyword evidence="1" id="KW-0732">Signal</keyword>
<evidence type="ECO:0000256" key="1">
    <source>
        <dbReference type="SAM" id="SignalP"/>
    </source>
</evidence>
<dbReference type="Proteomes" id="UP000656319">
    <property type="component" value="Unassembled WGS sequence"/>
</dbReference>
<dbReference type="EMBL" id="CAJHCQ010000024">
    <property type="protein sequence ID" value="CAD6558318.1"/>
    <property type="molecule type" value="Genomic_DNA"/>
</dbReference>
<sequence length="234" mass="25424">MKTFSQATGPLVLVALSAFGTTAASGQSNIEPVSRADKPVYRVGDNWTYGPIPPEPDAPERVMRNSVIEVTPQQTRLSTLSGTGVASEMDFDSTGNLTADPEDRYQPARGLMDFPLVVGKSYGTNYTNTLRSGDILRISNQVTVEATEIVHVAAGDFFAFRLAETGTAQRLSAGKPATDYPFKTTLWYAPSVKRTIKWDEVEYPVGEPKVIHRWELRSYNLAPVAPVSASAPAP</sequence>
<protein>
    <submittedName>
        <fullName evidence="2">Uncharacterized protein</fullName>
    </submittedName>
</protein>
<dbReference type="Gene3D" id="2.40.360.20">
    <property type="match status" value="1"/>
</dbReference>